<feature type="region of interest" description="Disordered" evidence="1">
    <location>
        <begin position="30"/>
        <end position="52"/>
    </location>
</feature>
<dbReference type="EMBL" id="CACVAW010000002">
    <property type="protein sequence ID" value="CAA6800339.1"/>
    <property type="molecule type" value="Genomic_DNA"/>
</dbReference>
<name>A0A6S6S4I4_9BACT</name>
<evidence type="ECO:0000256" key="1">
    <source>
        <dbReference type="SAM" id="MobiDB-lite"/>
    </source>
</evidence>
<sequence>MGIVLRKSIRETVTVVLKVINKMMEKQSFSKGARLREPSAEDSSFELTSKGV</sequence>
<accession>A0A6S6S4I4</accession>
<evidence type="ECO:0000313" key="2">
    <source>
        <dbReference type="EMBL" id="CAA6800339.1"/>
    </source>
</evidence>
<dbReference type="AlphaFoldDB" id="A0A6S6S4I4"/>
<proteinExistence type="predicted"/>
<reference evidence="2" key="1">
    <citation type="submission" date="2020-01" db="EMBL/GenBank/DDBJ databases">
        <authorList>
            <person name="Meier V. D."/>
            <person name="Meier V D."/>
        </authorList>
    </citation>
    <scope>NUCLEOTIDE SEQUENCE</scope>
    <source>
        <strain evidence="2">HLG_WM_MAG_12</strain>
    </source>
</reference>
<feature type="compositionally biased region" description="Polar residues" evidence="1">
    <location>
        <begin position="41"/>
        <end position="52"/>
    </location>
</feature>
<gene>
    <name evidence="2" type="ORF">HELGO_WM10675</name>
</gene>
<protein>
    <submittedName>
        <fullName evidence="2">Uncharacterized protein</fullName>
    </submittedName>
</protein>
<organism evidence="2">
    <name type="scientific">uncultured Campylobacterales bacterium</name>
    <dbReference type="NCBI Taxonomy" id="352960"/>
    <lineage>
        <taxon>Bacteria</taxon>
        <taxon>Pseudomonadati</taxon>
        <taxon>Campylobacterota</taxon>
        <taxon>Epsilonproteobacteria</taxon>
        <taxon>Campylobacterales</taxon>
        <taxon>environmental samples</taxon>
    </lineage>
</organism>